<reference evidence="1" key="1">
    <citation type="journal article" date="2015" name="Nature">
        <title>Complex archaea that bridge the gap between prokaryotes and eukaryotes.</title>
        <authorList>
            <person name="Spang A."/>
            <person name="Saw J.H."/>
            <person name="Jorgensen S.L."/>
            <person name="Zaremba-Niedzwiedzka K."/>
            <person name="Martijn J."/>
            <person name="Lind A.E."/>
            <person name="van Eijk R."/>
            <person name="Schleper C."/>
            <person name="Guy L."/>
            <person name="Ettema T.J."/>
        </authorList>
    </citation>
    <scope>NUCLEOTIDE SEQUENCE</scope>
</reference>
<evidence type="ECO:0000313" key="1">
    <source>
        <dbReference type="EMBL" id="KKL26320.1"/>
    </source>
</evidence>
<organism evidence="1">
    <name type="scientific">marine sediment metagenome</name>
    <dbReference type="NCBI Taxonomy" id="412755"/>
    <lineage>
        <taxon>unclassified sequences</taxon>
        <taxon>metagenomes</taxon>
        <taxon>ecological metagenomes</taxon>
    </lineage>
</organism>
<sequence length="518" mass="57499">RLELNNLLNRGINQADRPELLEDGHSLVADNIRFERGQVLVDFGYKTFGQVIRGSPRASFQFFLKNGSSILTLITNLTFYIYVEAVSEWQYPSDGTKTTLTADSAASDTTLEVVSDSGFSDGDFIGVELDNGEQHQTTVSGAPAANVITITDGIPSGENAASGNDVVKALVLTGTDNIPVSITTWAAFDKMYFANGADTPKEFDGVDVATISNLPAGGNTICRLVAIFNNQLILMNTVESGTAFPQRVRWGEPGVDDDFNEAVNQLDLYDSEDFIVATETLGTFQVIYKERSIYRMEFLGLSDQTWQFTRTTEGQGVNGAENVSPSIHIHVSANKELDKSNPWAQGVSYSNDIVHALELFSPELFALAALGRENRRGLQFRLPNRLSVFHDSTGAHHGFVHVRAAVPDSVAYIEWRLFEAAYDSWEYLERVIYLSSVLTRSLLQRDGLGRLMAKGYEDMYDEMDLFEATRRDDLNAVLRLVSRIRLASLRELCLNQIDDDQYGFHLIDDMFAELEGGV</sequence>
<feature type="non-terminal residue" evidence="1">
    <location>
        <position position="1"/>
    </location>
</feature>
<gene>
    <name evidence="1" type="ORF">LCGC14_2396470</name>
</gene>
<proteinExistence type="predicted"/>
<name>A0A0F9BWM3_9ZZZZ</name>
<dbReference type="EMBL" id="LAZR01035878">
    <property type="protein sequence ID" value="KKL26320.1"/>
    <property type="molecule type" value="Genomic_DNA"/>
</dbReference>
<dbReference type="AlphaFoldDB" id="A0A0F9BWM3"/>
<protein>
    <submittedName>
        <fullName evidence="1">Uncharacterized protein</fullName>
    </submittedName>
</protein>
<accession>A0A0F9BWM3</accession>
<comment type="caution">
    <text evidence="1">The sequence shown here is derived from an EMBL/GenBank/DDBJ whole genome shotgun (WGS) entry which is preliminary data.</text>
</comment>